<dbReference type="InterPro" id="IPR005524">
    <property type="entry name" value="DUF318"/>
</dbReference>
<comment type="subcellular location">
    <subcellularLocation>
        <location evidence="1">Cell membrane</location>
        <topology evidence="1">Multi-pass membrane protein</topology>
    </subcellularLocation>
</comment>
<feature type="transmembrane region" description="Helical" evidence="7">
    <location>
        <begin position="82"/>
        <end position="98"/>
    </location>
</feature>
<gene>
    <name evidence="8" type="ORF">F0U60_28520</name>
</gene>
<feature type="transmembrane region" description="Helical" evidence="7">
    <location>
        <begin position="494"/>
        <end position="515"/>
    </location>
</feature>
<feature type="transmembrane region" description="Helical" evidence="7">
    <location>
        <begin position="285"/>
        <end position="305"/>
    </location>
</feature>
<keyword evidence="5 7" id="KW-1133">Transmembrane helix</keyword>
<feature type="transmembrane region" description="Helical" evidence="7">
    <location>
        <begin position="110"/>
        <end position="133"/>
    </location>
</feature>
<feature type="transmembrane region" description="Helical" evidence="7">
    <location>
        <begin position="405"/>
        <end position="425"/>
    </location>
</feature>
<name>A0ABY9WWU2_9BACT</name>
<feature type="transmembrane region" description="Helical" evidence="7">
    <location>
        <begin position="311"/>
        <end position="333"/>
    </location>
</feature>
<protein>
    <recommendedName>
        <fullName evidence="10">Permease</fullName>
    </recommendedName>
</protein>
<feature type="transmembrane region" description="Helical" evidence="7">
    <location>
        <begin position="171"/>
        <end position="190"/>
    </location>
</feature>
<keyword evidence="6 7" id="KW-0472">Membrane</keyword>
<feature type="transmembrane region" description="Helical" evidence="7">
    <location>
        <begin position="245"/>
        <end position="264"/>
    </location>
</feature>
<dbReference type="InterPro" id="IPR052923">
    <property type="entry name" value="UPF0718"/>
</dbReference>
<keyword evidence="4 7" id="KW-0812">Transmembrane</keyword>
<comment type="similarity">
    <text evidence="2">Belongs to the UPF0718 family.</text>
</comment>
<keyword evidence="9" id="KW-1185">Reference proteome</keyword>
<keyword evidence="3" id="KW-1003">Cell membrane</keyword>
<evidence type="ECO:0000256" key="1">
    <source>
        <dbReference type="ARBA" id="ARBA00004651"/>
    </source>
</evidence>
<dbReference type="PANTHER" id="PTHR34184:SF4">
    <property type="entry name" value="UPF0718 PROTEIN YCGR"/>
    <property type="match status" value="1"/>
</dbReference>
<evidence type="ECO:0000256" key="7">
    <source>
        <dbReference type="SAM" id="Phobius"/>
    </source>
</evidence>
<feature type="transmembrane region" description="Helical" evidence="7">
    <location>
        <begin position="202"/>
        <end position="225"/>
    </location>
</feature>
<dbReference type="Proteomes" id="UP001611383">
    <property type="component" value="Chromosome"/>
</dbReference>
<evidence type="ECO:0000256" key="3">
    <source>
        <dbReference type="ARBA" id="ARBA00022475"/>
    </source>
</evidence>
<evidence type="ECO:0000256" key="6">
    <source>
        <dbReference type="ARBA" id="ARBA00023136"/>
    </source>
</evidence>
<evidence type="ECO:0008006" key="10">
    <source>
        <dbReference type="Google" id="ProtNLM"/>
    </source>
</evidence>
<feature type="transmembrane region" description="Helical" evidence="7">
    <location>
        <begin position="140"/>
        <end position="159"/>
    </location>
</feature>
<feature type="transmembrane region" description="Helical" evidence="7">
    <location>
        <begin position="56"/>
        <end position="75"/>
    </location>
</feature>
<feature type="transmembrane region" description="Helical" evidence="7">
    <location>
        <begin position="30"/>
        <end position="50"/>
    </location>
</feature>
<evidence type="ECO:0000313" key="8">
    <source>
        <dbReference type="EMBL" id="WNG47629.1"/>
    </source>
</evidence>
<sequence length="653" mass="66008">MTPMTLPLSLAAWVMAPFVEWCVRGRRPATAALEGLVFVALGGMVLVHILPHSLSLAGMGALGAAVGGLGLALALGRRLPSAAGLVLAVVGLAVHAALEGRALSMHGTGSGVLALLAVVLHRLPLGLGLWWLVRPVVGTLGASALLVTVALVGGMGMGWGGSAFEPGLLKGAALIQAFTAGAFLPALFRGRAGSAEEPAQRLAAGLGAIAAIALLVLVSHAHPVLGAQPGELGAGTTFLHLSLETAPALLAAYVLTGLFQALLGEASLSWLSRGSALSQALRGSMVGMPLALCSCGVLPVYRGLIRKGVPIAAALSFLVAAPELGVSAFLVSVPLIGWPLTLARLGGAFAVAVLSGVLVSRLIPASQVAAMASPSAGSSTLPLRQRLAHGLREGLVESVDHTAPWILVGLGMAALVEPLLAAEWLSSLPPGLDVPLFALLGVPSFVCASGATPLVAVLLHKGLSPGAALAFLITGPATNVTTFAVMSRLHGRKVTLAFGAVVALSSIGLGLALNMLLPAQTGLAHQPQHADHEGLVEWVGLVLLGALFLASLLRQGPRAFLTQLLPGGDSGESTVPTGNKLSELHVHGPACGHDHAHPSSEARAPLLLLPQAHVHGPGCTHEHGARAPLLLLPKAHVHGPECQNGAACSHSRP</sequence>
<evidence type="ECO:0000256" key="4">
    <source>
        <dbReference type="ARBA" id="ARBA00022692"/>
    </source>
</evidence>
<dbReference type="Pfam" id="PF03773">
    <property type="entry name" value="ArsP_1"/>
    <property type="match status" value="1"/>
</dbReference>
<dbReference type="EMBL" id="CP043494">
    <property type="protein sequence ID" value="WNG47629.1"/>
    <property type="molecule type" value="Genomic_DNA"/>
</dbReference>
<feature type="transmembrane region" description="Helical" evidence="7">
    <location>
        <begin position="535"/>
        <end position="553"/>
    </location>
</feature>
<dbReference type="PANTHER" id="PTHR34184">
    <property type="entry name" value="UPF0718 PROTEIN YCGR"/>
    <property type="match status" value="1"/>
</dbReference>
<evidence type="ECO:0000256" key="2">
    <source>
        <dbReference type="ARBA" id="ARBA00006386"/>
    </source>
</evidence>
<reference evidence="8 9" key="1">
    <citation type="submission" date="2019-08" db="EMBL/GenBank/DDBJ databases">
        <title>Archangium and Cystobacter genomes.</title>
        <authorList>
            <person name="Chen I.-C.K."/>
            <person name="Wielgoss S."/>
        </authorList>
    </citation>
    <scope>NUCLEOTIDE SEQUENCE [LARGE SCALE GENOMIC DNA]</scope>
    <source>
        <strain evidence="8 9">Cbm 6</strain>
    </source>
</reference>
<proteinExistence type="inferred from homology"/>
<organism evidence="8 9">
    <name type="scientific">Archangium minus</name>
    <dbReference type="NCBI Taxonomy" id="83450"/>
    <lineage>
        <taxon>Bacteria</taxon>
        <taxon>Pseudomonadati</taxon>
        <taxon>Myxococcota</taxon>
        <taxon>Myxococcia</taxon>
        <taxon>Myxococcales</taxon>
        <taxon>Cystobacterineae</taxon>
        <taxon>Archangiaceae</taxon>
        <taxon>Archangium</taxon>
    </lineage>
</organism>
<feature type="transmembrane region" description="Helical" evidence="7">
    <location>
        <begin position="6"/>
        <end position="23"/>
    </location>
</feature>
<feature type="transmembrane region" description="Helical" evidence="7">
    <location>
        <begin position="437"/>
        <end position="460"/>
    </location>
</feature>
<feature type="transmembrane region" description="Helical" evidence="7">
    <location>
        <begin position="466"/>
        <end position="487"/>
    </location>
</feature>
<evidence type="ECO:0000256" key="5">
    <source>
        <dbReference type="ARBA" id="ARBA00022989"/>
    </source>
</evidence>
<evidence type="ECO:0000313" key="9">
    <source>
        <dbReference type="Proteomes" id="UP001611383"/>
    </source>
</evidence>
<feature type="transmembrane region" description="Helical" evidence="7">
    <location>
        <begin position="345"/>
        <end position="363"/>
    </location>
</feature>
<accession>A0ABY9WWU2</accession>